<evidence type="ECO:0000313" key="3">
    <source>
        <dbReference type="EMBL" id="RDU37532.1"/>
    </source>
</evidence>
<evidence type="ECO:0000256" key="1">
    <source>
        <dbReference type="SAM" id="MobiDB-lite"/>
    </source>
</evidence>
<dbReference type="EMBL" id="QNQT01000002">
    <property type="protein sequence ID" value="RDU37532.1"/>
    <property type="molecule type" value="Genomic_DNA"/>
</dbReference>
<evidence type="ECO:0000313" key="4">
    <source>
        <dbReference type="Proteomes" id="UP000257144"/>
    </source>
</evidence>
<comment type="caution">
    <text evidence="3">The sequence shown here is derived from an EMBL/GenBank/DDBJ whole genome shotgun (WGS) entry which is preliminary data.</text>
</comment>
<dbReference type="OrthoDB" id="2888017at2"/>
<evidence type="ECO:0008006" key="5">
    <source>
        <dbReference type="Google" id="ProtNLM"/>
    </source>
</evidence>
<proteinExistence type="predicted"/>
<feature type="signal peptide" evidence="2">
    <location>
        <begin position="1"/>
        <end position="15"/>
    </location>
</feature>
<evidence type="ECO:0000256" key="2">
    <source>
        <dbReference type="SAM" id="SignalP"/>
    </source>
</evidence>
<gene>
    <name evidence="3" type="ORF">DRW41_06720</name>
</gene>
<dbReference type="AlphaFoldDB" id="A0A3D8GT82"/>
<protein>
    <recommendedName>
        <fullName evidence="5">Lipoprotein</fullName>
    </recommendedName>
</protein>
<sequence length="74" mass="8170">MKKKLFILLAGTIFAACLTLTGCGTNDDEQNPPSQNRIQDYKGNDVNPNNDGRVDEDGLPSDTNDNGDNMKKRR</sequence>
<feature type="region of interest" description="Disordered" evidence="1">
    <location>
        <begin position="22"/>
        <end position="74"/>
    </location>
</feature>
<reference evidence="3 4" key="1">
    <citation type="submission" date="2018-07" db="EMBL/GenBank/DDBJ databases">
        <title>Bacillus sp. YLB-04 draft genome sequence.</title>
        <authorList>
            <person name="Yu L."/>
            <person name="Tang X."/>
        </authorList>
    </citation>
    <scope>NUCLEOTIDE SEQUENCE [LARGE SCALE GENOMIC DNA]</scope>
    <source>
        <strain evidence="3 4">YLB-04</strain>
    </source>
</reference>
<keyword evidence="4" id="KW-1185">Reference proteome</keyword>
<keyword evidence="2" id="KW-0732">Signal</keyword>
<organism evidence="3 4">
    <name type="scientific">Neobacillus piezotolerans</name>
    <dbReference type="NCBI Taxonomy" id="2259171"/>
    <lineage>
        <taxon>Bacteria</taxon>
        <taxon>Bacillati</taxon>
        <taxon>Bacillota</taxon>
        <taxon>Bacilli</taxon>
        <taxon>Bacillales</taxon>
        <taxon>Bacillaceae</taxon>
        <taxon>Neobacillus</taxon>
    </lineage>
</organism>
<dbReference type="RefSeq" id="WP_115451204.1">
    <property type="nucleotide sequence ID" value="NZ_QNQT01000002.1"/>
</dbReference>
<dbReference type="PROSITE" id="PS51257">
    <property type="entry name" value="PROKAR_LIPOPROTEIN"/>
    <property type="match status" value="1"/>
</dbReference>
<dbReference type="Proteomes" id="UP000257144">
    <property type="component" value="Unassembled WGS sequence"/>
</dbReference>
<name>A0A3D8GT82_9BACI</name>
<accession>A0A3D8GT82</accession>
<feature type="chain" id="PRO_5039568215" description="Lipoprotein" evidence="2">
    <location>
        <begin position="16"/>
        <end position="74"/>
    </location>
</feature>